<protein>
    <submittedName>
        <fullName evidence="1">Uncharacterized protein</fullName>
    </submittedName>
</protein>
<accession>A0AA46SVG9</accession>
<sequence>MIAGKSKLDRKKHLASIVAGHLVSLGHTASVVEGRVNSAGHRDQVLVDSAIGLVHVTASSNTEPNGSILCSDIEDGDQSFLADKEVAAFGWNTGDGRTTVMLVPAEAVRGNKSMTKDQIRSASIRAYTLMLGPPA</sequence>
<dbReference type="EMBL" id="CP099534">
    <property type="protein sequence ID" value="UYK89242.1"/>
    <property type="molecule type" value="Genomic_DNA"/>
</dbReference>
<dbReference type="Proteomes" id="UP001164392">
    <property type="component" value="Chromosome"/>
</dbReference>
<gene>
    <name evidence="1" type="ORF">NG824_01925</name>
</gene>
<evidence type="ECO:0000313" key="1">
    <source>
        <dbReference type="EMBL" id="UYK89242.1"/>
    </source>
</evidence>
<name>A0AA46SVG9_9XANT</name>
<organism evidence="1 2">
    <name type="scientific">Xanthomonas sacchari</name>
    <dbReference type="NCBI Taxonomy" id="56458"/>
    <lineage>
        <taxon>Bacteria</taxon>
        <taxon>Pseudomonadati</taxon>
        <taxon>Pseudomonadota</taxon>
        <taxon>Gammaproteobacteria</taxon>
        <taxon>Lysobacterales</taxon>
        <taxon>Lysobacteraceae</taxon>
        <taxon>Xanthomonas</taxon>
    </lineage>
</organism>
<dbReference type="RefSeq" id="WP_267093344.1">
    <property type="nucleotide sequence ID" value="NZ_CP099534.1"/>
</dbReference>
<proteinExistence type="predicted"/>
<evidence type="ECO:0000313" key="2">
    <source>
        <dbReference type="Proteomes" id="UP001164392"/>
    </source>
</evidence>
<reference evidence="1" key="1">
    <citation type="submission" date="2022-06" db="EMBL/GenBank/DDBJ databases">
        <title>Dynamics of rice microbiomes reveals core vertical transmitted seed endophytes.</title>
        <authorList>
            <person name="Liao K."/>
            <person name="Zhang X."/>
        </authorList>
    </citation>
    <scope>NUCLEOTIDE SEQUENCE</scope>
    <source>
        <strain evidence="1">JR3-14</strain>
    </source>
</reference>
<dbReference type="AlphaFoldDB" id="A0AA46SVG9"/>